<organism evidence="8 9">
    <name type="scientific">Mucilaginibacter gynuensis</name>
    <dbReference type="NCBI Taxonomy" id="1302236"/>
    <lineage>
        <taxon>Bacteria</taxon>
        <taxon>Pseudomonadati</taxon>
        <taxon>Bacteroidota</taxon>
        <taxon>Sphingobacteriia</taxon>
        <taxon>Sphingobacteriales</taxon>
        <taxon>Sphingobacteriaceae</taxon>
        <taxon>Mucilaginibacter</taxon>
    </lineage>
</organism>
<evidence type="ECO:0000256" key="5">
    <source>
        <dbReference type="ARBA" id="ARBA00023237"/>
    </source>
</evidence>
<comment type="caution">
    <text evidence="8">The sequence shown here is derived from an EMBL/GenBank/DDBJ whole genome shotgun (WGS) entry which is preliminary data.</text>
</comment>
<dbReference type="SUPFAM" id="SSF48452">
    <property type="entry name" value="TPR-like"/>
    <property type="match status" value="1"/>
</dbReference>
<comment type="subcellular location">
    <subcellularLocation>
        <location evidence="1">Cell outer membrane</location>
    </subcellularLocation>
</comment>
<keyword evidence="3" id="KW-0732">Signal</keyword>
<dbReference type="InterPro" id="IPR033985">
    <property type="entry name" value="SusD-like_N"/>
</dbReference>
<name>A0ABP8G024_9SPHI</name>
<dbReference type="InterPro" id="IPR012944">
    <property type="entry name" value="SusD_RagB_dom"/>
</dbReference>
<evidence type="ECO:0000259" key="7">
    <source>
        <dbReference type="Pfam" id="PF14322"/>
    </source>
</evidence>
<dbReference type="Pfam" id="PF14322">
    <property type="entry name" value="SusD-like_3"/>
    <property type="match status" value="1"/>
</dbReference>
<evidence type="ECO:0000256" key="1">
    <source>
        <dbReference type="ARBA" id="ARBA00004442"/>
    </source>
</evidence>
<evidence type="ECO:0000313" key="9">
    <source>
        <dbReference type="Proteomes" id="UP001500582"/>
    </source>
</evidence>
<evidence type="ECO:0000256" key="3">
    <source>
        <dbReference type="ARBA" id="ARBA00022729"/>
    </source>
</evidence>
<dbReference type="Pfam" id="PF07980">
    <property type="entry name" value="SusD_RagB"/>
    <property type="match status" value="1"/>
</dbReference>
<evidence type="ECO:0000313" key="8">
    <source>
        <dbReference type="EMBL" id="GAA4314550.1"/>
    </source>
</evidence>
<feature type="domain" description="RagB/SusD" evidence="6">
    <location>
        <begin position="271"/>
        <end position="588"/>
    </location>
</feature>
<dbReference type="Gene3D" id="1.25.40.390">
    <property type="match status" value="1"/>
</dbReference>
<keyword evidence="9" id="KW-1185">Reference proteome</keyword>
<evidence type="ECO:0000256" key="4">
    <source>
        <dbReference type="ARBA" id="ARBA00023136"/>
    </source>
</evidence>
<accession>A0ABP8G024</accession>
<feature type="domain" description="SusD-like N-terminal" evidence="7">
    <location>
        <begin position="59"/>
        <end position="180"/>
    </location>
</feature>
<keyword evidence="5" id="KW-0998">Cell outer membrane</keyword>
<gene>
    <name evidence="8" type="ORF">GCM10023149_10740</name>
</gene>
<dbReference type="Proteomes" id="UP001500582">
    <property type="component" value="Unassembled WGS sequence"/>
</dbReference>
<keyword evidence="4" id="KW-0472">Membrane</keyword>
<evidence type="ECO:0000256" key="2">
    <source>
        <dbReference type="ARBA" id="ARBA00006275"/>
    </source>
</evidence>
<proteinExistence type="inferred from homology"/>
<sequence>MRTQAMKFLFTCYSFMPRNGQLGDDPAMVGGDELWEVPDRGAYLDMAQGFQTKVGPLGDRFESMYQGIRDCNIFLENIGKVPDMQEEEKLRWISEVKFLKAYYHFILVRMYGPIPVIKTNLPISADVNQVKVVRDPVDSCFHYIAQLLNEAAPGLPLNIISPATEAGRITRPIALSLRAKVLVTAASPLFNGNTDQGNLKNHDGTQLFNTTFSKAKWDTAAVACKRAIAICEEAGMKLYVYNPAFQQYKLTDTINTQLSIRNAVAEKWNSEIIWANTQSNTAGLQRLISNWWDPKYLDGVITRGELSPPLKIAEMFYTDHGVPINEDKTWNYSGRYTLRTAEDADKLYVRKGYTTVKLHFDREPRFYADLGFDGAVYYGQGRFDDSKSLDLFYLEGKFKQRNGKGKYGYNTVTGYNLKKLINFQNTITSNNDYSVVDYPYPIMRLADLYLLYAEALNESAGPSAEVNKYIDLVRKRAGLGTVASSWTSFSTNPVKYLNQDGLRDIIQQERLIELAFESQRLWDLRRWKKSSDILNDQIRGWDMSQTTPESYYRITVLYNQTFGIKDYFWPISEDNMTANTNLVQNLGW</sequence>
<dbReference type="InterPro" id="IPR011990">
    <property type="entry name" value="TPR-like_helical_dom_sf"/>
</dbReference>
<protein>
    <submittedName>
        <fullName evidence="8">RagB/SusD family nutrient uptake outer membrane protein</fullName>
    </submittedName>
</protein>
<dbReference type="EMBL" id="BAABFT010000002">
    <property type="protein sequence ID" value="GAA4314550.1"/>
    <property type="molecule type" value="Genomic_DNA"/>
</dbReference>
<evidence type="ECO:0000259" key="6">
    <source>
        <dbReference type="Pfam" id="PF07980"/>
    </source>
</evidence>
<comment type="similarity">
    <text evidence="2">Belongs to the SusD family.</text>
</comment>
<reference evidence="9" key="1">
    <citation type="journal article" date="2019" name="Int. J. Syst. Evol. Microbiol.">
        <title>The Global Catalogue of Microorganisms (GCM) 10K type strain sequencing project: providing services to taxonomists for standard genome sequencing and annotation.</title>
        <authorList>
            <consortium name="The Broad Institute Genomics Platform"/>
            <consortium name="The Broad Institute Genome Sequencing Center for Infectious Disease"/>
            <person name="Wu L."/>
            <person name="Ma J."/>
        </authorList>
    </citation>
    <scope>NUCLEOTIDE SEQUENCE [LARGE SCALE GENOMIC DNA]</scope>
    <source>
        <strain evidence="9">JCM 17705</strain>
    </source>
</reference>